<accession>A0AA94VFL8</accession>
<dbReference type="PROSITE" id="PS00383">
    <property type="entry name" value="TYR_PHOSPHATASE_1"/>
    <property type="match status" value="1"/>
</dbReference>
<reference evidence="3 4" key="1">
    <citation type="journal article" date="2019" name="Appl. Microbiol. Biotechnol.">
        <title>Differential efficiency of wild type rhizogenic strains for rol gene transformation of plants.</title>
        <authorList>
            <person name="Desmet S."/>
            <person name="De Keyser E."/>
            <person name="Van Vaerenbergh J."/>
            <person name="Baeyen S."/>
            <person name="Van Huylenbroeck J."/>
            <person name="Geelen D."/>
            <person name="Dhooghe E."/>
        </authorList>
    </citation>
    <scope>NUCLEOTIDE SEQUENCE [LARGE SCALE GENOMIC DNA]</scope>
    <source>
        <strain evidence="3 4">B 4.1</strain>
    </source>
</reference>
<comment type="similarity">
    <text evidence="1">Belongs to the protein-tyrosine phosphatase family.</text>
</comment>
<sequence>MRRLWKCSLGGMGIAVLAAGGYLLAIQLLGNFHEVVAGQLYRSNQPSSEQLVRYTRDHGIKTVINLRGENESEDWYKDEIKTSRELGLTHIDFGMSARHELDMTKVNQLVAIMRDAPKPILIHCKSGADRTGLATALYLGRVAYLGEKAAESQLSVRYGHIGIPYLSETYAMDQTWENVEHMSIADDFTIASNEF</sequence>
<dbReference type="InterPro" id="IPR000387">
    <property type="entry name" value="Tyr_Pase_dom"/>
</dbReference>
<evidence type="ECO:0000259" key="2">
    <source>
        <dbReference type="PROSITE" id="PS50056"/>
    </source>
</evidence>
<comment type="caution">
    <text evidence="3">The sequence shown here is derived from an EMBL/GenBank/DDBJ whole genome shotgun (WGS) entry which is preliminary data.</text>
</comment>
<dbReference type="InterPro" id="IPR055214">
    <property type="entry name" value="PTP-NADK"/>
</dbReference>
<feature type="domain" description="Tyrosine specific protein phosphatases" evidence="2">
    <location>
        <begin position="100"/>
        <end position="171"/>
    </location>
</feature>
<dbReference type="Pfam" id="PF22741">
    <property type="entry name" value="PTP-NADK"/>
    <property type="match status" value="1"/>
</dbReference>
<dbReference type="InterPro" id="IPR016130">
    <property type="entry name" value="Tyr_Pase_AS"/>
</dbReference>
<dbReference type="CDD" id="cd14529">
    <property type="entry name" value="TpbA-like"/>
    <property type="match status" value="1"/>
</dbReference>
<dbReference type="PROSITE" id="PS50056">
    <property type="entry name" value="TYR_PHOSPHATASE_2"/>
    <property type="match status" value="1"/>
</dbReference>
<dbReference type="Proteomes" id="UP000320858">
    <property type="component" value="Unassembled WGS sequence"/>
</dbReference>
<organism evidence="3 4">
    <name type="scientific">Rhizobium rhizogenes</name>
    <name type="common">Agrobacterium rhizogenes</name>
    <dbReference type="NCBI Taxonomy" id="359"/>
    <lineage>
        <taxon>Bacteria</taxon>
        <taxon>Pseudomonadati</taxon>
        <taxon>Pseudomonadota</taxon>
        <taxon>Alphaproteobacteria</taxon>
        <taxon>Hyphomicrobiales</taxon>
        <taxon>Rhizobiaceae</taxon>
        <taxon>Rhizobium/Agrobacterium group</taxon>
        <taxon>Rhizobium</taxon>
    </lineage>
</organism>
<dbReference type="PANTHER" id="PTHR31126:SF72">
    <property type="entry name" value="DUAL SPECIFICITY PROTEIN PHOSPHATASE TPBA"/>
    <property type="match status" value="1"/>
</dbReference>
<dbReference type="GO" id="GO:0016791">
    <property type="term" value="F:phosphatase activity"/>
    <property type="evidence" value="ECO:0007669"/>
    <property type="project" value="TreeGrafter"/>
</dbReference>
<evidence type="ECO:0000313" key="3">
    <source>
        <dbReference type="EMBL" id="TRA91177.1"/>
    </source>
</evidence>
<name>A0AA94VFL8_RHIRH</name>
<evidence type="ECO:0000313" key="4">
    <source>
        <dbReference type="Proteomes" id="UP000320858"/>
    </source>
</evidence>
<evidence type="ECO:0000256" key="1">
    <source>
        <dbReference type="ARBA" id="ARBA00009580"/>
    </source>
</evidence>
<dbReference type="AlphaFoldDB" id="A0AA94VFL8"/>
<protein>
    <submittedName>
        <fullName evidence="3">Protein tyrosine phosphatase</fullName>
    </submittedName>
</protein>
<dbReference type="PANTHER" id="PTHR31126">
    <property type="entry name" value="TYROSINE-PROTEIN PHOSPHATASE"/>
    <property type="match status" value="1"/>
</dbReference>
<dbReference type="SUPFAM" id="SSF52799">
    <property type="entry name" value="(Phosphotyrosine protein) phosphatases II"/>
    <property type="match status" value="1"/>
</dbReference>
<dbReference type="InterPro" id="IPR029021">
    <property type="entry name" value="Prot-tyrosine_phosphatase-like"/>
</dbReference>
<dbReference type="EMBL" id="SGOB01000001">
    <property type="protein sequence ID" value="TRA91177.1"/>
    <property type="molecule type" value="Genomic_DNA"/>
</dbReference>
<dbReference type="Gene3D" id="3.90.190.10">
    <property type="entry name" value="Protein tyrosine phosphatase superfamily"/>
    <property type="match status" value="1"/>
</dbReference>
<gene>
    <name evidence="3" type="ORF">EXN24_06665</name>
</gene>
<proteinExistence type="inferred from homology"/>